<dbReference type="RefSeq" id="WP_103373406.1">
    <property type="nucleotide sequence ID" value="NZ_PPRR01000168.1"/>
</dbReference>
<protein>
    <submittedName>
        <fullName evidence="5">Transcriptional regulator</fullName>
    </submittedName>
</protein>
<dbReference type="PROSITE" id="PS50937">
    <property type="entry name" value="HTH_MERR_2"/>
    <property type="match status" value="2"/>
</dbReference>
<evidence type="ECO:0000313" key="5">
    <source>
        <dbReference type="EMBL" id="SUM53783.1"/>
    </source>
</evidence>
<dbReference type="SUPFAM" id="SSF46955">
    <property type="entry name" value="Putative DNA-binding domain"/>
    <property type="match status" value="2"/>
</dbReference>
<keyword evidence="2" id="KW-0805">Transcription regulation</keyword>
<dbReference type="Gene3D" id="1.10.1660.10">
    <property type="match status" value="2"/>
</dbReference>
<dbReference type="InterPro" id="IPR009061">
    <property type="entry name" value="DNA-bd_dom_put_sf"/>
</dbReference>
<gene>
    <name evidence="5" type="primary">zntR_2</name>
    <name evidence="5" type="ORF">NCTC13834_00066</name>
</gene>
<proteinExistence type="predicted"/>
<dbReference type="PANTHER" id="PTHR30204">
    <property type="entry name" value="REDOX-CYCLING DRUG-SENSING TRANSCRIPTIONAL ACTIVATOR SOXR"/>
    <property type="match status" value="1"/>
</dbReference>
<evidence type="ECO:0000256" key="2">
    <source>
        <dbReference type="ARBA" id="ARBA00023015"/>
    </source>
</evidence>
<accession>A0A380GJ53</accession>
<dbReference type="CDD" id="cd00592">
    <property type="entry name" value="HTH_MerR-like"/>
    <property type="match status" value="1"/>
</dbReference>
<reference evidence="5 6" key="1">
    <citation type="submission" date="2018-06" db="EMBL/GenBank/DDBJ databases">
        <authorList>
            <consortium name="Pathogen Informatics"/>
            <person name="Doyle S."/>
        </authorList>
    </citation>
    <scope>NUCLEOTIDE SEQUENCE [LARGE SCALE GENOMIC DNA]</scope>
    <source>
        <strain evidence="5 6">NCTC13834</strain>
    </source>
</reference>
<dbReference type="PANTHER" id="PTHR30204:SF69">
    <property type="entry name" value="MERR-FAMILY TRANSCRIPTIONAL REGULATOR"/>
    <property type="match status" value="1"/>
</dbReference>
<dbReference type="InterPro" id="IPR000551">
    <property type="entry name" value="MerR-type_HTH_dom"/>
</dbReference>
<dbReference type="EMBL" id="UHDS01000001">
    <property type="protein sequence ID" value="SUM53783.1"/>
    <property type="molecule type" value="Genomic_DNA"/>
</dbReference>
<dbReference type="Proteomes" id="UP000254412">
    <property type="component" value="Unassembled WGS sequence"/>
</dbReference>
<keyword evidence="3" id="KW-0238">DNA-binding</keyword>
<dbReference type="Pfam" id="PF13411">
    <property type="entry name" value="MerR_1"/>
    <property type="match status" value="2"/>
</dbReference>
<evidence type="ECO:0000256" key="3">
    <source>
        <dbReference type="ARBA" id="ARBA00023125"/>
    </source>
</evidence>
<name>A0A380GJ53_9STAP</name>
<dbReference type="InterPro" id="IPR047057">
    <property type="entry name" value="MerR_fam"/>
</dbReference>
<keyword evidence="1" id="KW-0678">Repressor</keyword>
<keyword evidence="4" id="KW-0804">Transcription</keyword>
<evidence type="ECO:0000313" key="6">
    <source>
        <dbReference type="Proteomes" id="UP000254412"/>
    </source>
</evidence>
<dbReference type="AlphaFoldDB" id="A0A380GJ53"/>
<evidence type="ECO:0000256" key="4">
    <source>
        <dbReference type="ARBA" id="ARBA00023163"/>
    </source>
</evidence>
<evidence type="ECO:0000256" key="1">
    <source>
        <dbReference type="ARBA" id="ARBA00022491"/>
    </source>
</evidence>
<sequence>MSYTMKEMVGYINVSNTTLKKYEKFGLIPSVPYTKGRHRRYEDIHLMAFRTIRQLLNGFDIKTAYKLMTLAIEKRFTEAHWLITDTQKKLANKKETLKIHKDFLLTFHQNPIKQKEMRIGQLAAFANLQSSTIRYWEKRDLIQSRRSQSSGYRFYDKNEVRKTIIISYLRKNIYSLEEIKKITNTIYEEDFNSIRKHYNTTNRELDAHLNKQLNSIACYINYCKELGSICNY</sequence>
<dbReference type="GO" id="GO:0003700">
    <property type="term" value="F:DNA-binding transcription factor activity"/>
    <property type="evidence" value="ECO:0007669"/>
    <property type="project" value="InterPro"/>
</dbReference>
<organism evidence="5 6">
    <name type="scientific">Staphylococcus nepalensis</name>
    <dbReference type="NCBI Taxonomy" id="214473"/>
    <lineage>
        <taxon>Bacteria</taxon>
        <taxon>Bacillati</taxon>
        <taxon>Bacillota</taxon>
        <taxon>Bacilli</taxon>
        <taxon>Bacillales</taxon>
        <taxon>Staphylococcaceae</taxon>
        <taxon>Staphylococcus</taxon>
    </lineage>
</organism>
<dbReference type="SMART" id="SM00422">
    <property type="entry name" value="HTH_MERR"/>
    <property type="match status" value="2"/>
</dbReference>
<dbReference type="GO" id="GO:0003677">
    <property type="term" value="F:DNA binding"/>
    <property type="evidence" value="ECO:0007669"/>
    <property type="project" value="UniProtKB-KW"/>
</dbReference>